<organism evidence="2 3">
    <name type="scientific">Lactuca sativa</name>
    <name type="common">Garden lettuce</name>
    <dbReference type="NCBI Taxonomy" id="4236"/>
    <lineage>
        <taxon>Eukaryota</taxon>
        <taxon>Viridiplantae</taxon>
        <taxon>Streptophyta</taxon>
        <taxon>Embryophyta</taxon>
        <taxon>Tracheophyta</taxon>
        <taxon>Spermatophyta</taxon>
        <taxon>Magnoliopsida</taxon>
        <taxon>eudicotyledons</taxon>
        <taxon>Gunneridae</taxon>
        <taxon>Pentapetalae</taxon>
        <taxon>asterids</taxon>
        <taxon>campanulids</taxon>
        <taxon>Asterales</taxon>
        <taxon>Asteraceae</taxon>
        <taxon>Cichorioideae</taxon>
        <taxon>Cichorieae</taxon>
        <taxon>Lactucinae</taxon>
        <taxon>Lactuca</taxon>
    </lineage>
</organism>
<feature type="domain" description="HAT C-terminal dimerisation" evidence="1">
    <location>
        <begin position="119"/>
        <end position="177"/>
    </location>
</feature>
<dbReference type="GO" id="GO:0046983">
    <property type="term" value="F:protein dimerization activity"/>
    <property type="evidence" value="ECO:0007669"/>
    <property type="project" value="InterPro"/>
</dbReference>
<comment type="caution">
    <text evidence="2">The sequence shown here is derived from an EMBL/GenBank/DDBJ whole genome shotgun (WGS) entry which is preliminary data.</text>
</comment>
<evidence type="ECO:0000313" key="2">
    <source>
        <dbReference type="EMBL" id="KAJ0218088.1"/>
    </source>
</evidence>
<dbReference type="AlphaFoldDB" id="A0A9R1W6I5"/>
<gene>
    <name evidence="2" type="ORF">LSAT_V11C300130080</name>
</gene>
<reference evidence="2 3" key="1">
    <citation type="journal article" date="2017" name="Nat. Commun.">
        <title>Genome assembly with in vitro proximity ligation data and whole-genome triplication in lettuce.</title>
        <authorList>
            <person name="Reyes-Chin-Wo S."/>
            <person name="Wang Z."/>
            <person name="Yang X."/>
            <person name="Kozik A."/>
            <person name="Arikit S."/>
            <person name="Song C."/>
            <person name="Xia L."/>
            <person name="Froenicke L."/>
            <person name="Lavelle D.O."/>
            <person name="Truco M.J."/>
            <person name="Xia R."/>
            <person name="Zhu S."/>
            <person name="Xu C."/>
            <person name="Xu H."/>
            <person name="Xu X."/>
            <person name="Cox K."/>
            <person name="Korf I."/>
            <person name="Meyers B.C."/>
            <person name="Michelmore R.W."/>
        </authorList>
    </citation>
    <scope>NUCLEOTIDE SEQUENCE [LARGE SCALE GENOMIC DNA]</scope>
    <source>
        <strain evidence="3">cv. Salinas</strain>
        <tissue evidence="2">Seedlings</tissue>
    </source>
</reference>
<keyword evidence="3" id="KW-1185">Reference proteome</keyword>
<dbReference type="InterPro" id="IPR055298">
    <property type="entry name" value="AtLOH3-like"/>
</dbReference>
<name>A0A9R1W6I5_LACSA</name>
<dbReference type="EMBL" id="NBSK02000003">
    <property type="protein sequence ID" value="KAJ0218088.1"/>
    <property type="molecule type" value="Genomic_DNA"/>
</dbReference>
<dbReference type="Proteomes" id="UP000235145">
    <property type="component" value="Unassembled WGS sequence"/>
</dbReference>
<dbReference type="PANTHER" id="PTHR11697">
    <property type="entry name" value="GENERAL TRANSCRIPTION FACTOR 2-RELATED ZINC FINGER PROTEIN"/>
    <property type="match status" value="1"/>
</dbReference>
<dbReference type="Pfam" id="PF05699">
    <property type="entry name" value="Dimer_Tnp_hAT"/>
    <property type="match status" value="1"/>
</dbReference>
<accession>A0A9R1W6I5</accession>
<protein>
    <recommendedName>
        <fullName evidence="1">HAT C-terminal dimerisation domain-containing protein</fullName>
    </recommendedName>
</protein>
<proteinExistence type="predicted"/>
<sequence>MEDEYYQLDGFNRRRGSQVNNLHHYHVDAFKAVIDMQLQELNHRFNEANTKLLLCIACWCLCKSIKAFDLEKLMEMATLYREEFRIECDLQLLEDVREDERFNQLNRIGDIAKKMDEEKKHIIYPKVYLLLKLALILPVATTSVECAFSAMKLVKTDVRNQMGDQYLSDSFVSYIEKNVLDSISNDTIVKLYQAIRPRRVQL</sequence>
<evidence type="ECO:0000313" key="3">
    <source>
        <dbReference type="Proteomes" id="UP000235145"/>
    </source>
</evidence>
<dbReference type="InterPro" id="IPR008906">
    <property type="entry name" value="HATC_C_dom"/>
</dbReference>
<evidence type="ECO:0000259" key="1">
    <source>
        <dbReference type="Pfam" id="PF05699"/>
    </source>
</evidence>
<dbReference type="PANTHER" id="PTHR11697:SF230">
    <property type="entry name" value="ZINC FINGER, MYM DOMAIN CONTAINING 1"/>
    <property type="match status" value="1"/>
</dbReference>